<sequence length="247" mass="27864">MKTKPTLLLILVSASLLIQSCSTPKNIISLEPDREPDKWLFGQAFVSDSIFGIHYEVGFDRLENNRYQFDFHITNRSNMPILIDPASFYCLPCDSSMEPLTENGVNAIDPEIEILEIDKHLSRNEARQKNQFGVAVAAVSVGVAAAIITHTDDNPNNDHLAHDISGDLVDDVRISDMESEFEAFDLNELRHTWSNSTIRKTTLDSNYAMYGKVLFPAFPQAAFLQIFLPVDDELIQFTFKQLQLPAQ</sequence>
<dbReference type="RefSeq" id="WP_282593298.1">
    <property type="nucleotide sequence ID" value="NZ_JAPAAF010000047.1"/>
</dbReference>
<gene>
    <name evidence="2" type="ORF">N2K84_18380</name>
</gene>
<dbReference type="AlphaFoldDB" id="A0AA41YEV2"/>
<feature type="chain" id="PRO_5041219459" description="DUF3298 domain-containing protein" evidence="1">
    <location>
        <begin position="21"/>
        <end position="247"/>
    </location>
</feature>
<dbReference type="Proteomes" id="UP001163821">
    <property type="component" value="Unassembled WGS sequence"/>
</dbReference>
<proteinExistence type="predicted"/>
<comment type="caution">
    <text evidence="2">The sequence shown here is derived from an EMBL/GenBank/DDBJ whole genome shotgun (WGS) entry which is preliminary data.</text>
</comment>
<keyword evidence="1" id="KW-0732">Signal</keyword>
<evidence type="ECO:0000313" key="2">
    <source>
        <dbReference type="EMBL" id="MCW0484707.1"/>
    </source>
</evidence>
<protein>
    <recommendedName>
        <fullName evidence="4">DUF3298 domain-containing protein</fullName>
    </recommendedName>
</protein>
<dbReference type="PROSITE" id="PS51257">
    <property type="entry name" value="PROKAR_LIPOPROTEIN"/>
    <property type="match status" value="1"/>
</dbReference>
<evidence type="ECO:0000313" key="3">
    <source>
        <dbReference type="Proteomes" id="UP001163821"/>
    </source>
</evidence>
<keyword evidence="3" id="KW-1185">Reference proteome</keyword>
<accession>A0AA41YEV2</accession>
<dbReference type="EMBL" id="JAPAAF010000047">
    <property type="protein sequence ID" value="MCW0484707.1"/>
    <property type="molecule type" value="Genomic_DNA"/>
</dbReference>
<evidence type="ECO:0008006" key="4">
    <source>
        <dbReference type="Google" id="ProtNLM"/>
    </source>
</evidence>
<organism evidence="2 3">
    <name type="scientific">Gaoshiqia sediminis</name>
    <dbReference type="NCBI Taxonomy" id="2986998"/>
    <lineage>
        <taxon>Bacteria</taxon>
        <taxon>Pseudomonadati</taxon>
        <taxon>Bacteroidota</taxon>
        <taxon>Bacteroidia</taxon>
        <taxon>Marinilabiliales</taxon>
        <taxon>Prolixibacteraceae</taxon>
        <taxon>Gaoshiqia</taxon>
    </lineage>
</organism>
<evidence type="ECO:0000256" key="1">
    <source>
        <dbReference type="SAM" id="SignalP"/>
    </source>
</evidence>
<feature type="signal peptide" evidence="1">
    <location>
        <begin position="1"/>
        <end position="20"/>
    </location>
</feature>
<reference evidence="2" key="1">
    <citation type="submission" date="2022-10" db="EMBL/GenBank/DDBJ databases">
        <title>Gaoshiqiia sediminis gen. nov., sp. nov., isolated from coastal sediment.</title>
        <authorList>
            <person name="Yu W.X."/>
            <person name="Mu D.S."/>
            <person name="Du J.Z."/>
            <person name="Liang Y.Q."/>
        </authorList>
    </citation>
    <scope>NUCLEOTIDE SEQUENCE</scope>
    <source>
        <strain evidence="2">A06</strain>
    </source>
</reference>
<name>A0AA41YEV2_9BACT</name>